<feature type="compositionally biased region" description="Low complexity" evidence="1">
    <location>
        <begin position="699"/>
        <end position="711"/>
    </location>
</feature>
<name>A0ABY1Q809_9SPHN</name>
<keyword evidence="2" id="KW-0812">Transmembrane</keyword>
<feature type="transmembrane region" description="Helical" evidence="2">
    <location>
        <begin position="330"/>
        <end position="354"/>
    </location>
</feature>
<feature type="transmembrane region" description="Helical" evidence="2">
    <location>
        <begin position="57"/>
        <end position="76"/>
    </location>
</feature>
<evidence type="ECO:0000313" key="5">
    <source>
        <dbReference type="Proteomes" id="UP001157910"/>
    </source>
</evidence>
<evidence type="ECO:0000256" key="1">
    <source>
        <dbReference type="SAM" id="MobiDB-lite"/>
    </source>
</evidence>
<protein>
    <submittedName>
        <fullName evidence="4">Conjugal transfer mating pair stabilization protein TraG</fullName>
    </submittedName>
</protein>
<evidence type="ECO:0000259" key="3">
    <source>
        <dbReference type="Pfam" id="PF07916"/>
    </source>
</evidence>
<evidence type="ECO:0000313" key="4">
    <source>
        <dbReference type="EMBL" id="SMP60188.1"/>
    </source>
</evidence>
<keyword evidence="2" id="KW-0472">Membrane</keyword>
<dbReference type="Pfam" id="PF07916">
    <property type="entry name" value="TraG_N"/>
    <property type="match status" value="1"/>
</dbReference>
<feature type="domain" description="TraG N-terminal Proteobacteria" evidence="3">
    <location>
        <begin position="3"/>
        <end position="460"/>
    </location>
</feature>
<evidence type="ECO:0000256" key="2">
    <source>
        <dbReference type="SAM" id="Phobius"/>
    </source>
</evidence>
<feature type="region of interest" description="Disordered" evidence="1">
    <location>
        <begin position="685"/>
        <end position="716"/>
    </location>
</feature>
<keyword evidence="2" id="KW-1133">Transmembrane helix</keyword>
<feature type="region of interest" description="Disordered" evidence="1">
    <location>
        <begin position="824"/>
        <end position="900"/>
    </location>
</feature>
<dbReference type="RefSeq" id="WP_283405526.1">
    <property type="nucleotide sequence ID" value="NZ_FXUI01000003.1"/>
</dbReference>
<dbReference type="EMBL" id="FXUI01000003">
    <property type="protein sequence ID" value="SMP60188.1"/>
    <property type="molecule type" value="Genomic_DNA"/>
</dbReference>
<keyword evidence="5" id="KW-1185">Reference proteome</keyword>
<feature type="transmembrane region" description="Helical" evidence="2">
    <location>
        <begin position="32"/>
        <end position="50"/>
    </location>
</feature>
<comment type="caution">
    <text evidence="4">The sequence shown here is derived from an EMBL/GenBank/DDBJ whole genome shotgun (WGS) entry which is preliminary data.</text>
</comment>
<organism evidence="4 5">
    <name type="scientific">Novosphingobium panipatense</name>
    <dbReference type="NCBI Taxonomy" id="428991"/>
    <lineage>
        <taxon>Bacteria</taxon>
        <taxon>Pseudomonadati</taxon>
        <taxon>Pseudomonadota</taxon>
        <taxon>Alphaproteobacteria</taxon>
        <taxon>Sphingomonadales</taxon>
        <taxon>Sphingomonadaceae</taxon>
        <taxon>Novosphingobium</taxon>
    </lineage>
</organism>
<reference evidence="4 5" key="1">
    <citation type="submission" date="2017-05" db="EMBL/GenBank/DDBJ databases">
        <authorList>
            <person name="Varghese N."/>
            <person name="Submissions S."/>
        </authorList>
    </citation>
    <scope>NUCLEOTIDE SEQUENCE [LARGE SCALE GENOMIC DNA]</scope>
    <source>
        <strain evidence="4 5">SM16</strain>
    </source>
</reference>
<proteinExistence type="predicted"/>
<gene>
    <name evidence="4" type="ORF">SAMN06296065_10361</name>
</gene>
<sequence>MIEIFTVGGGEYIVNVLNAVASWTGAGGYKSLIQVTMVMGLALAVIVLAFNQDWRAWLNWFLGATLIYMCLMVPRMDVHVTDRVNPSLAPANVANVPLGLALMASFTSQVGDYLTRSAELVFGLPDDLNYSKNGMIYGARLMEATRSLRISDPEFAANLDEHIRQCVFYDLLLGRYSMKQLAESDDIWTTIAPGSAARAQKFVTRQADDSVTASIVTCRDAYTSLSNQWAGLVDSMALSAGRQLYPRQTAALAKTKLLADLPVGYQYLSGVSKNASDIFRQVLTINAMNQAMHGFAGASGTSSVDVFAQTRADIQTERTYASIAENAMKWVPILNVVLTVVFYAMFPVIFPLFLMPKTGPLALRGYVTGFFYLAAWGPLFVILHMILMFKGASDVAAAGNGTGLSLATFAGMTDVNRDIGLLAGYLVASVPFLAGGIAKGALAISGQATSYLNPSQNAAEEAAREASTGNVSLGNSNLDNSTVFSRQFAQGALNPSISYGAAQTRGFSDVGTQTTSFSGAEFATVPNSQYPFTPTLGQDFTSRLSTMASQSRGQSETYSNLAQQSTSSAVTRFNEIRNAYSQGRSSETVSGTGSNDSIGTAFSEVDNASTTLQRQFGLSRRAADDITVSWFLNGEATAGVGGSLGPVEIGAKARGGRNQSWTDSDVGIASEDRNRIIGSLQQMSDTRNWSSTREGFLRQTSSNSSSQVSTSAAGLSRSLTETQTYSAEARRAEELASRLESQASWYEGTNAAGSLNLSQAYREWGMSEIEANRDYYGPVRFDDVNFQMSAQGQQLQARFVESYADRLHDEIEGELTLPEFAPVNRPTVANQGDVRARGPSGGGGSGNLAAPPDPSGIRQEVRAAQTRGRGRIDQSRGNLDAVTRGAKGASEEAADEVKEW</sequence>
<feature type="transmembrane region" description="Helical" evidence="2">
    <location>
        <begin position="419"/>
        <end position="438"/>
    </location>
</feature>
<accession>A0ABY1Q809</accession>
<dbReference type="Proteomes" id="UP001157910">
    <property type="component" value="Unassembled WGS sequence"/>
</dbReference>
<dbReference type="InterPro" id="IPR012931">
    <property type="entry name" value="TraG_N_Proteobacteria"/>
</dbReference>
<feature type="transmembrane region" description="Helical" evidence="2">
    <location>
        <begin position="366"/>
        <end position="389"/>
    </location>
</feature>